<dbReference type="Proteomes" id="UP000540506">
    <property type="component" value="Unassembled WGS sequence"/>
</dbReference>
<gene>
    <name evidence="2" type="ORF">FHR34_000048</name>
</gene>
<feature type="region of interest" description="Disordered" evidence="1">
    <location>
        <begin position="1"/>
        <end position="41"/>
    </location>
</feature>
<reference evidence="2 3" key="1">
    <citation type="submission" date="2020-08" db="EMBL/GenBank/DDBJ databases">
        <title>Sequencing the genomes of 1000 actinobacteria strains.</title>
        <authorList>
            <person name="Klenk H.-P."/>
        </authorList>
    </citation>
    <scope>NUCLEOTIDE SEQUENCE [LARGE SCALE GENOMIC DNA]</scope>
    <source>
        <strain evidence="2 3">DSM 41654</strain>
    </source>
</reference>
<name>A0A7W7QWG2_KITKI</name>
<organism evidence="2 3">
    <name type="scientific">Kitasatospora kifunensis</name>
    <name type="common">Streptomyces kifunensis</name>
    <dbReference type="NCBI Taxonomy" id="58351"/>
    <lineage>
        <taxon>Bacteria</taxon>
        <taxon>Bacillati</taxon>
        <taxon>Actinomycetota</taxon>
        <taxon>Actinomycetes</taxon>
        <taxon>Kitasatosporales</taxon>
        <taxon>Streptomycetaceae</taxon>
        <taxon>Kitasatospora</taxon>
    </lineage>
</organism>
<evidence type="ECO:0000313" key="2">
    <source>
        <dbReference type="EMBL" id="MBB4921055.1"/>
    </source>
</evidence>
<accession>A0A7W7QWG2</accession>
<dbReference type="AlphaFoldDB" id="A0A7W7QWG2"/>
<proteinExistence type="predicted"/>
<sequence>MDQARPGDRSIAPLVESDAGVDAVDTPSHPDELGDSQEPEA</sequence>
<keyword evidence="3" id="KW-1185">Reference proteome</keyword>
<evidence type="ECO:0000256" key="1">
    <source>
        <dbReference type="SAM" id="MobiDB-lite"/>
    </source>
</evidence>
<evidence type="ECO:0000313" key="3">
    <source>
        <dbReference type="Proteomes" id="UP000540506"/>
    </source>
</evidence>
<protein>
    <submittedName>
        <fullName evidence="2">Uncharacterized protein</fullName>
    </submittedName>
</protein>
<comment type="caution">
    <text evidence="2">The sequence shown here is derived from an EMBL/GenBank/DDBJ whole genome shotgun (WGS) entry which is preliminary data.</text>
</comment>
<dbReference type="EMBL" id="JACHJV010000001">
    <property type="protein sequence ID" value="MBB4921055.1"/>
    <property type="molecule type" value="Genomic_DNA"/>
</dbReference>